<dbReference type="SUPFAM" id="SSF48452">
    <property type="entry name" value="TPR-like"/>
    <property type="match status" value="1"/>
</dbReference>
<dbReference type="EMBL" id="CP118166">
    <property type="protein sequence ID" value="WDI32173.1"/>
    <property type="molecule type" value="Genomic_DNA"/>
</dbReference>
<feature type="transmembrane region" description="Helical" evidence="1">
    <location>
        <begin position="92"/>
        <end position="110"/>
    </location>
</feature>
<evidence type="ECO:0000313" key="3">
    <source>
        <dbReference type="Proteomes" id="UP001214043"/>
    </source>
</evidence>
<protein>
    <recommendedName>
        <fullName evidence="4">Tetratricopeptide repeat protein</fullName>
    </recommendedName>
</protein>
<evidence type="ECO:0000313" key="2">
    <source>
        <dbReference type="EMBL" id="WDI32173.1"/>
    </source>
</evidence>
<dbReference type="Gene3D" id="3.40.50.10070">
    <property type="entry name" value="TolB, N-terminal domain"/>
    <property type="match status" value="1"/>
</dbReference>
<keyword evidence="1" id="KW-1133">Transmembrane helix</keyword>
<name>A0AAF0CGH0_9PROT</name>
<dbReference type="Gene3D" id="1.25.40.10">
    <property type="entry name" value="Tetratricopeptide repeat domain"/>
    <property type="match status" value="1"/>
</dbReference>
<keyword evidence="3" id="KW-1185">Reference proteome</keyword>
<dbReference type="Proteomes" id="UP001214043">
    <property type="component" value="Chromosome"/>
</dbReference>
<gene>
    <name evidence="2" type="ORF">PUV54_03075</name>
</gene>
<dbReference type="AlphaFoldDB" id="A0AAF0CGH0"/>
<keyword evidence="1" id="KW-0472">Membrane</keyword>
<evidence type="ECO:0008006" key="4">
    <source>
        <dbReference type="Google" id="ProtNLM"/>
    </source>
</evidence>
<feature type="transmembrane region" description="Helical" evidence="1">
    <location>
        <begin position="12"/>
        <end position="34"/>
    </location>
</feature>
<dbReference type="InterPro" id="IPR011990">
    <property type="entry name" value="TPR-like_helical_dom_sf"/>
</dbReference>
<keyword evidence="1" id="KW-0812">Transmembrane</keyword>
<dbReference type="KEGG" id="hfl:PUV54_03075"/>
<feature type="transmembrane region" description="Helical" evidence="1">
    <location>
        <begin position="46"/>
        <end position="66"/>
    </location>
</feature>
<evidence type="ECO:0000256" key="1">
    <source>
        <dbReference type="SAM" id="Phobius"/>
    </source>
</evidence>
<organism evidence="2 3">
    <name type="scientific">Hyphococcus flavus</name>
    <dbReference type="NCBI Taxonomy" id="1866326"/>
    <lineage>
        <taxon>Bacteria</taxon>
        <taxon>Pseudomonadati</taxon>
        <taxon>Pseudomonadota</taxon>
        <taxon>Alphaproteobacteria</taxon>
        <taxon>Parvularculales</taxon>
        <taxon>Parvularculaceae</taxon>
        <taxon>Hyphococcus</taxon>
    </lineage>
</organism>
<proteinExistence type="predicted"/>
<dbReference type="RefSeq" id="WP_274494072.1">
    <property type="nucleotide sequence ID" value="NZ_CP118166.1"/>
</dbReference>
<reference evidence="2" key="1">
    <citation type="submission" date="2023-02" db="EMBL/GenBank/DDBJ databases">
        <title>Genome sequence of Hyphococcus flavus.</title>
        <authorList>
            <person name="Rong J.-C."/>
            <person name="Zhao Q."/>
            <person name="Yi M."/>
            <person name="Wu J.-Y."/>
        </authorList>
    </citation>
    <scope>NUCLEOTIDE SEQUENCE</scope>
    <source>
        <strain evidence="2">MCCC 1K03223</strain>
    </source>
</reference>
<accession>A0AAF0CGH0</accession>
<sequence length="604" mass="66501">MRNFLSELRRRNVFRVAGAYGVAGWLLAQVAATLEGAVGLPAWFDGMVVSLLLIGFPIALILAWAFELTPEGVKLTAAAPDGEGAAPKTAKALDYAIIGGLIFVAMLIVADRLMPEKSPAVDTTANSEPAAASIAVLPFADLSPSGDQEYFSDGIAEEILNVLVRIDGLEVTSRTSSFQFKGQELGVPEIAERLTVRHVLEGSVRKAGDTIRITAQLIDARTDAHLWSDTFDRPLTAANIFAIQDEIAEAIVEALSEVMGVAAPPEINVTPVTDNVAAYDLFLKAREYYVARTRLDEVEALLARATEQDPNFADAWALHAAVISLFVEYGYAPMTDWDEHVRKNREFADRALSLDPDNAIAIAAKANARSISAQKMHSKEDFADIISEFKRALAINPRDGSTLNWLGLTYNTVGERERGLEQFQACLKYEPFYAPCAENIYDAQAALGMADEAWASYQHSLDKGLVTTSWTNFGLLAKYDNAVAFKIAANKEGMLQGYRRHDELYDAFKNIDADHGELAKDALSFARLKNQDSPGENLALLLTPLGAYDLTPLPAVTWLPELRNYRQSEQFKNYIRRSGVYDYWRKVGFPPQCKPRGENDFACE</sequence>